<keyword evidence="2" id="KW-1185">Reference proteome</keyword>
<proteinExistence type="predicted"/>
<protein>
    <submittedName>
        <fullName evidence="1">Uncharacterized protein</fullName>
    </submittedName>
</protein>
<organism evidence="1 2">
    <name type="scientific">Pneumocystis oryctolagi</name>
    <dbReference type="NCBI Taxonomy" id="42067"/>
    <lineage>
        <taxon>Eukaryota</taxon>
        <taxon>Fungi</taxon>
        <taxon>Dikarya</taxon>
        <taxon>Ascomycota</taxon>
        <taxon>Taphrinomycotina</taxon>
        <taxon>Pneumocystomycetes</taxon>
        <taxon>Pneumocystaceae</taxon>
        <taxon>Pneumocystis</taxon>
    </lineage>
</organism>
<comment type="caution">
    <text evidence="1">The sequence shown here is derived from an EMBL/GenBank/DDBJ whole genome shotgun (WGS) entry which is preliminary data.</text>
</comment>
<gene>
    <name evidence="1" type="ORF">PORY_000232</name>
</gene>
<sequence>MENRKENIFYEKSTFTENASKTCLNSPSESSEKNIPWLCSSCCETFQYDELMYSTVEKQKTYYCKNCYIRLSYKSCNNFHLINVNNTDFQVCQNKNSQKVEPQVFSGDTDNNESVPSDLKTNQNGLLFYKDSSITNIENTNKTLLKNIDSAESLEKYAQEEIDSSTENNLSSINNLVSKINISQTCISTQNSIKNSQVWELLRKKKRNSLNIRKHIEGFTEIKRLHNSSSTPNIINISSTLSSSPNKIDNTENIGLESSFITQRETQTIISQENVPPTLTPTKNYKYQLFSTESTKNENNALSSIDYNSFSEKEVFSRHLKTSPNHNKQSFLCDCCKENLTDTTIQILEGKKYHKSCFKCNFCTLPFRENEYIFYKNNIYHKKCISEPKSSFLSRPVSPEKTLISETISNIGSLKNNSKGMFSVKKSSQPKFGGFDKCAGCGESITFLESYPGPNSTKWHKKCLKCNGGCGKNMDSGALNETEKDGKMKVYCRACWDATKKGKKRMIIPLVMSNTLRDFSTFENHSN</sequence>
<evidence type="ECO:0000313" key="1">
    <source>
        <dbReference type="EMBL" id="KAG4306244.1"/>
    </source>
</evidence>
<reference evidence="1 2" key="1">
    <citation type="journal article" date="2021" name="Commun. Biol.">
        <title>Genomic insights into the host specific adaptation of the Pneumocystis genus.</title>
        <authorList>
            <person name="Cisse O.H."/>
            <person name="Ma L."/>
            <person name="Dekker J.P."/>
            <person name="Khil P.P."/>
            <person name="Youn J.-H."/>
            <person name="Brenchley J.M."/>
            <person name="Blair R."/>
            <person name="Pahar B."/>
            <person name="Chabe M."/>
            <person name="Van Rompay K.K.A."/>
            <person name="Keesler R."/>
            <person name="Sukura A."/>
            <person name="Hirsch V."/>
            <person name="Kutty G."/>
            <person name="Liu Y."/>
            <person name="Peng L."/>
            <person name="Chen J."/>
            <person name="Song J."/>
            <person name="Weissenbacher-Lang C."/>
            <person name="Xu J."/>
            <person name="Upham N.S."/>
            <person name="Stajich J.E."/>
            <person name="Cuomo C.A."/>
            <person name="Cushion M.T."/>
            <person name="Kovacs J.A."/>
        </authorList>
    </citation>
    <scope>NUCLEOTIDE SEQUENCE [LARGE SCALE GENOMIC DNA]</scope>
    <source>
        <strain evidence="1 2">RABM</strain>
    </source>
</reference>
<dbReference type="Proteomes" id="UP000768646">
    <property type="component" value="Unassembled WGS sequence"/>
</dbReference>
<accession>A0ACB7CJD8</accession>
<name>A0ACB7CJD8_9ASCO</name>
<evidence type="ECO:0000313" key="2">
    <source>
        <dbReference type="Proteomes" id="UP000768646"/>
    </source>
</evidence>
<dbReference type="EMBL" id="JABTEG010000001">
    <property type="protein sequence ID" value="KAG4306244.1"/>
    <property type="molecule type" value="Genomic_DNA"/>
</dbReference>